<sequence>MLQPSPLPPSWRRLARKGLAAFALAATALGASTVQAQTAPRTAFVHLFEWKWTDIARECETFLGPKGFAAVQVSPPNEHNWVSSGDGAPYPWWMRYQPVSYNLDRSRSGTRAEFQDMVNRCNAVGVGIYVDAVINHMSGGTGGTSSAGRSWSYHNYPGLYGPNDFHQPVCGITNYGDANNVQRCELSGLQDLNTGSTYVRGKIADYLVGLVNMGVKGFRVDAAKHISPTDLGAIIDAVNSRTGANRPFWFLEVIGAAGEAVQPNQYFSLGGGQVTVTEFNYGKQIFGKFAGGGRLAELRSFGESWGLMSSSKAVAFIDNHDKQRGHGGGGNYLTYHYGATYDLANIFMLAWPYGYPALMSSYAFNRSTAYDTSFGPPHYSGGATRGPWDGGGSQPACFSQSIGGWVCEHRWRGIGNMVAFRNATVSNWTVTDWWDNGNNQIAFGRGDKGFVVINREGAALTRNFKTSLPAGQYCDVISGDFSNGQCTGNVVTVDAGGYVTLTAGPNGAAAIHAGARLGGATQPPQTASVTFNVSADTVWGQNLFVVGNHSALGNWSPAAARPMTWISGSGTRGNWRAVLDLPANTTYQYKFIKKDGAGNVVWEGGSNRIVTTPSGGGSVSTGGNWQ</sequence>
<dbReference type="SUPFAM" id="SSF49452">
    <property type="entry name" value="Starch-binding domain-like"/>
    <property type="match status" value="1"/>
</dbReference>
<dbReference type="PANTHER" id="PTHR43447">
    <property type="entry name" value="ALPHA-AMYLASE"/>
    <property type="match status" value="1"/>
</dbReference>
<dbReference type="SMART" id="SM00632">
    <property type="entry name" value="Aamy_C"/>
    <property type="match status" value="1"/>
</dbReference>
<evidence type="ECO:0000256" key="4">
    <source>
        <dbReference type="ARBA" id="ARBA00012595"/>
    </source>
</evidence>
<comment type="cofactor">
    <cofactor evidence="2">
        <name>Ca(2+)</name>
        <dbReference type="ChEBI" id="CHEBI:29108"/>
    </cofactor>
</comment>
<feature type="domain" description="CBM20" evidence="14">
    <location>
        <begin position="521"/>
        <end position="626"/>
    </location>
</feature>
<dbReference type="Pfam" id="PF02806">
    <property type="entry name" value="Alpha-amylase_C"/>
    <property type="match status" value="1"/>
</dbReference>
<dbReference type="SUPFAM" id="SSF51445">
    <property type="entry name" value="(Trans)glycosidases"/>
    <property type="match status" value="1"/>
</dbReference>
<name>A0A2S5STN0_9BURK</name>
<keyword evidence="7 12" id="KW-0378">Hydrolase</keyword>
<evidence type="ECO:0000256" key="1">
    <source>
        <dbReference type="ARBA" id="ARBA00000548"/>
    </source>
</evidence>
<dbReference type="GO" id="GO:0004556">
    <property type="term" value="F:alpha-amylase activity"/>
    <property type="evidence" value="ECO:0007669"/>
    <property type="project" value="UniProtKB-UniRule"/>
</dbReference>
<keyword evidence="13" id="KW-0732">Signal</keyword>
<accession>A0A2S5STN0</accession>
<evidence type="ECO:0000256" key="2">
    <source>
        <dbReference type="ARBA" id="ARBA00001913"/>
    </source>
</evidence>
<dbReference type="InterPro" id="IPR013780">
    <property type="entry name" value="Glyco_hydro_b"/>
</dbReference>
<keyword evidence="8" id="KW-0106">Calcium</keyword>
<keyword evidence="10 12" id="KW-0326">Glycosidase</keyword>
<dbReference type="InterPro" id="IPR017853">
    <property type="entry name" value="GH"/>
</dbReference>
<dbReference type="EC" id="3.2.1.1" evidence="4 12"/>
<dbReference type="AlphaFoldDB" id="A0A2S5STN0"/>
<keyword evidence="9 12" id="KW-0119">Carbohydrate metabolism</keyword>
<evidence type="ECO:0000256" key="5">
    <source>
        <dbReference type="ARBA" id="ARBA00017303"/>
    </source>
</evidence>
<evidence type="ECO:0000256" key="8">
    <source>
        <dbReference type="ARBA" id="ARBA00022837"/>
    </source>
</evidence>
<feature type="chain" id="PRO_5015764087" description="Alpha-amylase" evidence="13">
    <location>
        <begin position="37"/>
        <end position="626"/>
    </location>
</feature>
<dbReference type="InterPro" id="IPR006046">
    <property type="entry name" value="Alpha_amylase"/>
</dbReference>
<dbReference type="GO" id="GO:2001070">
    <property type="term" value="F:starch binding"/>
    <property type="evidence" value="ECO:0007669"/>
    <property type="project" value="InterPro"/>
</dbReference>
<dbReference type="GO" id="GO:0046872">
    <property type="term" value="F:metal ion binding"/>
    <property type="evidence" value="ECO:0007669"/>
    <property type="project" value="UniProtKB-KW"/>
</dbReference>
<dbReference type="FunFam" id="2.60.40.10:FF:000552">
    <property type="entry name" value="Related to glucoamylase"/>
    <property type="match status" value="1"/>
</dbReference>
<dbReference type="Gene3D" id="2.60.40.1180">
    <property type="entry name" value="Golgi alpha-mannosidase II"/>
    <property type="match status" value="1"/>
</dbReference>
<comment type="catalytic activity">
    <reaction evidence="1 12">
        <text>Endohydrolysis of (1-&gt;4)-alpha-D-glucosidic linkages in polysaccharides containing three or more (1-&gt;4)-alpha-linked D-glucose units.</text>
        <dbReference type="EC" id="3.2.1.1"/>
    </reaction>
</comment>
<evidence type="ECO:0000256" key="10">
    <source>
        <dbReference type="ARBA" id="ARBA00023295"/>
    </source>
</evidence>
<evidence type="ECO:0000256" key="7">
    <source>
        <dbReference type="ARBA" id="ARBA00022801"/>
    </source>
</evidence>
<dbReference type="EMBL" id="PSNX01000009">
    <property type="protein sequence ID" value="PPE66091.1"/>
    <property type="molecule type" value="Genomic_DNA"/>
</dbReference>
<evidence type="ECO:0000256" key="11">
    <source>
        <dbReference type="RuleBase" id="RU003615"/>
    </source>
</evidence>
<dbReference type="InterPro" id="IPR013783">
    <property type="entry name" value="Ig-like_fold"/>
</dbReference>
<dbReference type="Gene3D" id="3.20.20.80">
    <property type="entry name" value="Glycosidases"/>
    <property type="match status" value="1"/>
</dbReference>
<dbReference type="Gene3D" id="2.60.40.10">
    <property type="entry name" value="Immunoglobulins"/>
    <property type="match status" value="1"/>
</dbReference>
<dbReference type="RefSeq" id="WP_104302688.1">
    <property type="nucleotide sequence ID" value="NZ_PSNX01000009.1"/>
</dbReference>
<dbReference type="OrthoDB" id="9805159at2"/>
<organism evidence="15 16">
    <name type="scientific">Caldimonas caldifontis</name>
    <dbReference type="NCBI Taxonomy" id="1452508"/>
    <lineage>
        <taxon>Bacteria</taxon>
        <taxon>Pseudomonadati</taxon>
        <taxon>Pseudomonadota</taxon>
        <taxon>Betaproteobacteria</taxon>
        <taxon>Burkholderiales</taxon>
        <taxon>Sphaerotilaceae</taxon>
        <taxon>Caldimonas</taxon>
    </lineage>
</organism>
<keyword evidence="16" id="KW-1185">Reference proteome</keyword>
<dbReference type="Proteomes" id="UP000238605">
    <property type="component" value="Unassembled WGS sequence"/>
</dbReference>
<dbReference type="Pfam" id="PF00128">
    <property type="entry name" value="Alpha-amylase"/>
    <property type="match status" value="1"/>
</dbReference>
<gene>
    <name evidence="15" type="ORF">C1704_10505</name>
</gene>
<dbReference type="InterPro" id="IPR013784">
    <property type="entry name" value="Carb-bd-like_fold"/>
</dbReference>
<comment type="similarity">
    <text evidence="3 11">Belongs to the glycosyl hydrolase 13 family.</text>
</comment>
<keyword evidence="6" id="KW-0479">Metal-binding</keyword>
<evidence type="ECO:0000313" key="15">
    <source>
        <dbReference type="EMBL" id="PPE66091.1"/>
    </source>
</evidence>
<evidence type="ECO:0000256" key="9">
    <source>
        <dbReference type="ARBA" id="ARBA00023277"/>
    </source>
</evidence>
<dbReference type="PROSITE" id="PS51166">
    <property type="entry name" value="CBM20"/>
    <property type="match status" value="1"/>
</dbReference>
<dbReference type="CDD" id="cd11317">
    <property type="entry name" value="AmyAc_bac_euk_AmyA"/>
    <property type="match status" value="1"/>
</dbReference>
<comment type="caution">
    <text evidence="15">The sequence shown here is derived from an EMBL/GenBank/DDBJ whole genome shotgun (WGS) entry which is preliminary data.</text>
</comment>
<dbReference type="Pfam" id="PF00686">
    <property type="entry name" value="CBM_20"/>
    <property type="match status" value="1"/>
</dbReference>
<evidence type="ECO:0000259" key="14">
    <source>
        <dbReference type="PROSITE" id="PS51166"/>
    </source>
</evidence>
<evidence type="ECO:0000256" key="13">
    <source>
        <dbReference type="SAM" id="SignalP"/>
    </source>
</evidence>
<evidence type="ECO:0000256" key="3">
    <source>
        <dbReference type="ARBA" id="ARBA00008061"/>
    </source>
</evidence>
<dbReference type="PRINTS" id="PR00110">
    <property type="entry name" value="ALPHAAMYLASE"/>
</dbReference>
<dbReference type="InterPro" id="IPR006047">
    <property type="entry name" value="GH13_cat_dom"/>
</dbReference>
<reference evidence="15 16" key="1">
    <citation type="submission" date="2018-02" db="EMBL/GenBank/DDBJ databases">
        <title>Reclassifiation of [Polyangium] brachysporum DSM 7029 as Guopingzhaonella breviflexa gen. nov., sp. nov., a member of the family Comamonadaceae.</title>
        <authorList>
            <person name="Tang B."/>
        </authorList>
    </citation>
    <scope>NUCLEOTIDE SEQUENCE [LARGE SCALE GENOMIC DNA]</scope>
    <source>
        <strain evidence="15 16">BCRC 80649</strain>
    </source>
</reference>
<dbReference type="SMART" id="SM01065">
    <property type="entry name" value="CBM_2"/>
    <property type="match status" value="1"/>
</dbReference>
<evidence type="ECO:0000256" key="6">
    <source>
        <dbReference type="ARBA" id="ARBA00022723"/>
    </source>
</evidence>
<evidence type="ECO:0000256" key="12">
    <source>
        <dbReference type="RuleBase" id="RU361134"/>
    </source>
</evidence>
<dbReference type="InterPro" id="IPR006048">
    <property type="entry name" value="A-amylase/branching_C"/>
</dbReference>
<dbReference type="InterPro" id="IPR002044">
    <property type="entry name" value="CBM20"/>
</dbReference>
<dbReference type="SMART" id="SM00642">
    <property type="entry name" value="Aamy"/>
    <property type="match status" value="1"/>
</dbReference>
<feature type="signal peptide" evidence="13">
    <location>
        <begin position="1"/>
        <end position="36"/>
    </location>
</feature>
<evidence type="ECO:0000313" key="16">
    <source>
        <dbReference type="Proteomes" id="UP000238605"/>
    </source>
</evidence>
<dbReference type="GO" id="GO:0005975">
    <property type="term" value="P:carbohydrate metabolic process"/>
    <property type="evidence" value="ECO:0007669"/>
    <property type="project" value="InterPro"/>
</dbReference>
<protein>
    <recommendedName>
        <fullName evidence="5 12">Alpha-amylase</fullName>
        <ecNumber evidence="4 12">3.2.1.1</ecNumber>
    </recommendedName>
</protein>
<proteinExistence type="inferred from homology"/>
<dbReference type="SUPFAM" id="SSF51011">
    <property type="entry name" value="Glycosyl hydrolase domain"/>
    <property type="match status" value="1"/>
</dbReference>
<dbReference type="InterPro" id="IPR031319">
    <property type="entry name" value="A-amylase_C"/>
</dbReference>